<feature type="transmembrane region" description="Helical" evidence="6">
    <location>
        <begin position="62"/>
        <end position="91"/>
    </location>
</feature>
<dbReference type="OrthoDB" id="9803065at2"/>
<organism evidence="8 9">
    <name type="scientific">Mycetocola reblochoni REB411</name>
    <dbReference type="NCBI Taxonomy" id="1255698"/>
    <lineage>
        <taxon>Bacteria</taxon>
        <taxon>Bacillati</taxon>
        <taxon>Actinomycetota</taxon>
        <taxon>Actinomycetes</taxon>
        <taxon>Micrococcales</taxon>
        <taxon>Microbacteriaceae</taxon>
        <taxon>Mycetocola</taxon>
    </lineage>
</organism>
<keyword evidence="5 6" id="KW-0472">Membrane</keyword>
<evidence type="ECO:0000259" key="7">
    <source>
        <dbReference type="Pfam" id="PF02683"/>
    </source>
</evidence>
<dbReference type="PANTHER" id="PTHR31272">
    <property type="entry name" value="CYTOCHROME C-TYPE BIOGENESIS PROTEIN HI_1454-RELATED"/>
    <property type="match status" value="1"/>
</dbReference>
<feature type="transmembrane region" description="Helical" evidence="6">
    <location>
        <begin position="139"/>
        <end position="162"/>
    </location>
</feature>
<comment type="similarity">
    <text evidence="2">Belongs to the DsbD family.</text>
</comment>
<sequence>MSPGEIVMNGQLAAALPLAVLAGLLSFASPCVLPLVPGYLAYIGGAAGATGAEGGRSSRRRLLIGVAGFVLGFSLVFVLTGAFLGTIGVFLTQWQGVLTRVFGVLILVLGFVFIGQIGPLQRTVKPTLRPVTGYLGAPLLGIVFAIGWTPCIGPVMVAIQAMSVGAGSPARGALLAFVYCLGLGIPFVLLALGFGWATDSVAFLKRHIRVINIVGGVLLMLIGLLMVSGVWEILMSRLGAVIGSFEPAL</sequence>
<feature type="transmembrane region" description="Helical" evidence="6">
    <location>
        <begin position="174"/>
        <end position="198"/>
    </location>
</feature>
<evidence type="ECO:0000313" key="9">
    <source>
        <dbReference type="Proteomes" id="UP000196778"/>
    </source>
</evidence>
<gene>
    <name evidence="8" type="ORF">FM119_04210</name>
</gene>
<evidence type="ECO:0000256" key="2">
    <source>
        <dbReference type="ARBA" id="ARBA00006143"/>
    </source>
</evidence>
<evidence type="ECO:0000313" key="8">
    <source>
        <dbReference type="EMBL" id="SJN24407.1"/>
    </source>
</evidence>
<reference evidence="9" key="1">
    <citation type="submission" date="2017-02" db="EMBL/GenBank/DDBJ databases">
        <authorList>
            <person name="Dridi B."/>
        </authorList>
    </citation>
    <scope>NUCLEOTIDE SEQUENCE [LARGE SCALE GENOMIC DNA]</scope>
    <source>
        <strain evidence="9">EB411</strain>
    </source>
</reference>
<dbReference type="InterPro" id="IPR003834">
    <property type="entry name" value="Cyt_c_assmbl_TM_dom"/>
</dbReference>
<dbReference type="RefSeq" id="WP_087136420.1">
    <property type="nucleotide sequence ID" value="NZ_FUKR01000022.1"/>
</dbReference>
<dbReference type="PANTHER" id="PTHR31272:SF4">
    <property type="entry name" value="CYTOCHROME C-TYPE BIOGENESIS PROTEIN HI_1454-RELATED"/>
    <property type="match status" value="1"/>
</dbReference>
<keyword evidence="4 6" id="KW-1133">Transmembrane helix</keyword>
<dbReference type="Proteomes" id="UP000196778">
    <property type="component" value="Unassembled WGS sequence"/>
</dbReference>
<keyword evidence="9" id="KW-1185">Reference proteome</keyword>
<name>A0A1R4IWZ8_9MICO</name>
<protein>
    <submittedName>
        <fullName evidence="8">Cytochrome c-type biogenesis protein CcdA (DsbD analog)</fullName>
    </submittedName>
</protein>
<feature type="domain" description="Cytochrome C biogenesis protein transmembrane" evidence="7">
    <location>
        <begin position="15"/>
        <end position="228"/>
    </location>
</feature>
<dbReference type="EMBL" id="FUKR01000022">
    <property type="protein sequence ID" value="SJN24407.1"/>
    <property type="molecule type" value="Genomic_DNA"/>
</dbReference>
<evidence type="ECO:0000256" key="1">
    <source>
        <dbReference type="ARBA" id="ARBA00004141"/>
    </source>
</evidence>
<evidence type="ECO:0000256" key="4">
    <source>
        <dbReference type="ARBA" id="ARBA00022989"/>
    </source>
</evidence>
<keyword evidence="3 6" id="KW-0812">Transmembrane</keyword>
<dbReference type="Pfam" id="PF02683">
    <property type="entry name" value="DsbD_TM"/>
    <property type="match status" value="1"/>
</dbReference>
<feature type="transmembrane region" description="Helical" evidence="6">
    <location>
        <begin position="210"/>
        <end position="231"/>
    </location>
</feature>
<evidence type="ECO:0000256" key="3">
    <source>
        <dbReference type="ARBA" id="ARBA00022692"/>
    </source>
</evidence>
<evidence type="ECO:0000256" key="5">
    <source>
        <dbReference type="ARBA" id="ARBA00023136"/>
    </source>
</evidence>
<comment type="subcellular location">
    <subcellularLocation>
        <location evidence="1">Membrane</location>
        <topology evidence="1">Multi-pass membrane protein</topology>
    </subcellularLocation>
</comment>
<dbReference type="GO" id="GO:0016020">
    <property type="term" value="C:membrane"/>
    <property type="evidence" value="ECO:0007669"/>
    <property type="project" value="UniProtKB-SubCell"/>
</dbReference>
<dbReference type="GO" id="GO:0017004">
    <property type="term" value="P:cytochrome complex assembly"/>
    <property type="evidence" value="ECO:0007669"/>
    <property type="project" value="InterPro"/>
</dbReference>
<dbReference type="AlphaFoldDB" id="A0A1R4IWZ8"/>
<evidence type="ECO:0000256" key="6">
    <source>
        <dbReference type="SAM" id="Phobius"/>
    </source>
</evidence>
<accession>A0A1R4IWZ8</accession>
<proteinExistence type="inferred from homology"/>
<dbReference type="InterPro" id="IPR051790">
    <property type="entry name" value="Cytochrome_c-biogenesis_DsbD"/>
</dbReference>
<feature type="transmembrane region" description="Helical" evidence="6">
    <location>
        <begin position="97"/>
        <end position="118"/>
    </location>
</feature>